<name>X1A0Z0_9ZZZZ</name>
<evidence type="ECO:0000259" key="1">
    <source>
        <dbReference type="PROSITE" id="PS50234"/>
    </source>
</evidence>
<protein>
    <recommendedName>
        <fullName evidence="1">VWFA domain-containing protein</fullName>
    </recommendedName>
</protein>
<feature type="non-terminal residue" evidence="2">
    <location>
        <position position="219"/>
    </location>
</feature>
<dbReference type="Gene3D" id="3.40.50.410">
    <property type="entry name" value="von Willebrand factor, type A domain"/>
    <property type="match status" value="1"/>
</dbReference>
<evidence type="ECO:0000313" key="2">
    <source>
        <dbReference type="EMBL" id="GAG75760.1"/>
    </source>
</evidence>
<dbReference type="InterPro" id="IPR036465">
    <property type="entry name" value="vWFA_dom_sf"/>
</dbReference>
<dbReference type="InterPro" id="IPR002035">
    <property type="entry name" value="VWF_A"/>
</dbReference>
<sequence>MIKKYLVLFCFILLTLLLFFSGAFSDTVRISQIDNSFLLINQRVKVYLGVTDQKGNPIKNLEKDNFTLYEFDKQREILSFERGININQGINLLLVIDNSGSMYWDGSGKIKNSADEKIWRITHAKDAVSSLLNEIKNPLDRVGLISFNVKLDSKVKMTNEKVEIARALENIKRPEQEEAYTELYETLYQSVDYLRAFRGRKVIILLSDGQNFPLEENPH</sequence>
<comment type="caution">
    <text evidence="2">The sequence shown here is derived from an EMBL/GenBank/DDBJ whole genome shotgun (WGS) entry which is preliminary data.</text>
</comment>
<dbReference type="CDD" id="cd00198">
    <property type="entry name" value="vWFA"/>
    <property type="match status" value="1"/>
</dbReference>
<dbReference type="Pfam" id="PF13519">
    <property type="entry name" value="VWA_2"/>
    <property type="match status" value="1"/>
</dbReference>
<reference evidence="2" key="1">
    <citation type="journal article" date="2014" name="Front. Microbiol.">
        <title>High frequency of phylogenetically diverse reductive dehalogenase-homologous genes in deep subseafloor sedimentary metagenomes.</title>
        <authorList>
            <person name="Kawai M."/>
            <person name="Futagami T."/>
            <person name="Toyoda A."/>
            <person name="Takaki Y."/>
            <person name="Nishi S."/>
            <person name="Hori S."/>
            <person name="Arai W."/>
            <person name="Tsubouchi T."/>
            <person name="Morono Y."/>
            <person name="Uchiyama I."/>
            <person name="Ito T."/>
            <person name="Fujiyama A."/>
            <person name="Inagaki F."/>
            <person name="Takami H."/>
        </authorList>
    </citation>
    <scope>NUCLEOTIDE SEQUENCE</scope>
    <source>
        <strain evidence="2">Expedition CK06-06</strain>
    </source>
</reference>
<feature type="domain" description="VWFA" evidence="1">
    <location>
        <begin position="91"/>
        <end position="219"/>
    </location>
</feature>
<dbReference type="SUPFAM" id="SSF53300">
    <property type="entry name" value="vWA-like"/>
    <property type="match status" value="1"/>
</dbReference>
<dbReference type="PROSITE" id="PS50234">
    <property type="entry name" value="VWFA"/>
    <property type="match status" value="1"/>
</dbReference>
<dbReference type="EMBL" id="BART01013279">
    <property type="protein sequence ID" value="GAG75760.1"/>
    <property type="molecule type" value="Genomic_DNA"/>
</dbReference>
<accession>X1A0Z0</accession>
<organism evidence="2">
    <name type="scientific">marine sediment metagenome</name>
    <dbReference type="NCBI Taxonomy" id="412755"/>
    <lineage>
        <taxon>unclassified sequences</taxon>
        <taxon>metagenomes</taxon>
        <taxon>ecological metagenomes</taxon>
    </lineage>
</organism>
<dbReference type="AlphaFoldDB" id="X1A0Z0"/>
<gene>
    <name evidence="2" type="ORF">S01H4_27246</name>
</gene>
<proteinExistence type="predicted"/>